<evidence type="ECO:0000256" key="3">
    <source>
        <dbReference type="ARBA" id="ARBA00022898"/>
    </source>
</evidence>
<evidence type="ECO:0000313" key="5">
    <source>
        <dbReference type="Proteomes" id="UP000077407"/>
    </source>
</evidence>
<sequence>MAVMMLLNGNMVEDDKVFLDSGFYFGRGLFETMLVNNEPLFLEDHLYRINKGLSIIGIDKEITENEVMDAVNKLQCNNCVLKLVVTEKNTLFNTRKNNYTEEQYKRGFNVKISSVRRNEFSRLTYLKSLNYLENILEHEKCIDEGYNEVLFFNTEDKLSEGSVSNVFFTKNEKIYTPSKKCGLLEGTVRKFIIDNFDVTEGEFRKEDLMSADSAFLTNSIMGVMKVSNIYDRSFNECSIIEKIKKVYEAQLKKH</sequence>
<dbReference type="EMBL" id="LITT01000035">
    <property type="protein sequence ID" value="OAA84922.1"/>
    <property type="molecule type" value="Genomic_DNA"/>
</dbReference>
<dbReference type="GO" id="GO:0008652">
    <property type="term" value="P:amino acid biosynthetic process"/>
    <property type="evidence" value="ECO:0007669"/>
    <property type="project" value="UniProtKB-ARBA"/>
</dbReference>
<dbReference type="Gene3D" id="3.30.470.10">
    <property type="match status" value="1"/>
</dbReference>
<dbReference type="AlphaFoldDB" id="A0A162KP21"/>
<comment type="caution">
    <text evidence="4">The sequence shown here is derived from an EMBL/GenBank/DDBJ whole genome shotgun (WGS) entry which is preliminary data.</text>
</comment>
<dbReference type="InterPro" id="IPR043131">
    <property type="entry name" value="BCAT-like_N"/>
</dbReference>
<dbReference type="InterPro" id="IPR050571">
    <property type="entry name" value="Class-IV_PLP-Dep_Aminotrnsfr"/>
</dbReference>
<keyword evidence="4" id="KW-0456">Lyase</keyword>
<dbReference type="Gene3D" id="3.20.10.10">
    <property type="entry name" value="D-amino Acid Aminotransferase, subunit A, domain 2"/>
    <property type="match status" value="1"/>
</dbReference>
<name>A0A162KP21_9CLOT</name>
<dbReference type="Proteomes" id="UP000077407">
    <property type="component" value="Unassembled WGS sequence"/>
</dbReference>
<dbReference type="SUPFAM" id="SSF56752">
    <property type="entry name" value="D-aminoacid aminotransferase-like PLP-dependent enzymes"/>
    <property type="match status" value="1"/>
</dbReference>
<gene>
    <name evidence="4" type="primary">pabC</name>
    <name evidence="4" type="ORF">WY13_02825</name>
</gene>
<dbReference type="InterPro" id="IPR001544">
    <property type="entry name" value="Aminotrans_IV"/>
</dbReference>
<dbReference type="GO" id="GO:0008696">
    <property type="term" value="F:4-amino-4-deoxychorismate lyase activity"/>
    <property type="evidence" value="ECO:0007669"/>
    <property type="project" value="UniProtKB-EC"/>
</dbReference>
<accession>A0A162KP21</accession>
<dbReference type="RefSeq" id="WP_242866499.1">
    <property type="nucleotide sequence ID" value="NZ_LITT01000035.1"/>
</dbReference>
<protein>
    <submittedName>
        <fullName evidence="4">Aminodeoxychorismate lyase</fullName>
        <ecNumber evidence="4">4.1.3.38</ecNumber>
    </submittedName>
</protein>
<organism evidence="4 5">
    <name type="scientific">Clostridium ljungdahlii</name>
    <dbReference type="NCBI Taxonomy" id="1538"/>
    <lineage>
        <taxon>Bacteria</taxon>
        <taxon>Bacillati</taxon>
        <taxon>Bacillota</taxon>
        <taxon>Clostridia</taxon>
        <taxon>Eubacteriales</taxon>
        <taxon>Clostridiaceae</taxon>
        <taxon>Clostridium</taxon>
    </lineage>
</organism>
<dbReference type="InterPro" id="IPR036038">
    <property type="entry name" value="Aminotransferase-like"/>
</dbReference>
<evidence type="ECO:0000313" key="4">
    <source>
        <dbReference type="EMBL" id="OAA84922.1"/>
    </source>
</evidence>
<dbReference type="GO" id="GO:0046394">
    <property type="term" value="P:carboxylic acid biosynthetic process"/>
    <property type="evidence" value="ECO:0007669"/>
    <property type="project" value="UniProtKB-ARBA"/>
</dbReference>
<dbReference type="Pfam" id="PF01063">
    <property type="entry name" value="Aminotran_4"/>
    <property type="match status" value="1"/>
</dbReference>
<keyword evidence="3" id="KW-0663">Pyridoxal phosphate</keyword>
<dbReference type="PANTHER" id="PTHR42743">
    <property type="entry name" value="AMINO-ACID AMINOTRANSFERASE"/>
    <property type="match status" value="1"/>
</dbReference>
<dbReference type="PANTHER" id="PTHR42743:SF11">
    <property type="entry name" value="AMINODEOXYCHORISMATE LYASE"/>
    <property type="match status" value="1"/>
</dbReference>
<proteinExistence type="inferred from homology"/>
<dbReference type="FunFam" id="3.20.10.10:FF:000002">
    <property type="entry name" value="D-alanine aminotransferase"/>
    <property type="match status" value="1"/>
</dbReference>
<evidence type="ECO:0000256" key="1">
    <source>
        <dbReference type="ARBA" id="ARBA00001933"/>
    </source>
</evidence>
<dbReference type="GO" id="GO:0005829">
    <property type="term" value="C:cytosol"/>
    <property type="evidence" value="ECO:0007669"/>
    <property type="project" value="TreeGrafter"/>
</dbReference>
<dbReference type="PATRIC" id="fig|1538.10.peg.2725"/>
<comment type="cofactor">
    <cofactor evidence="1">
        <name>pyridoxal 5'-phosphate</name>
        <dbReference type="ChEBI" id="CHEBI:597326"/>
    </cofactor>
</comment>
<dbReference type="InterPro" id="IPR043132">
    <property type="entry name" value="BCAT-like_C"/>
</dbReference>
<dbReference type="EC" id="4.1.3.38" evidence="4"/>
<evidence type="ECO:0000256" key="2">
    <source>
        <dbReference type="ARBA" id="ARBA00009320"/>
    </source>
</evidence>
<reference evidence="4 5" key="1">
    <citation type="journal article" date="2015" name="Biotechnol. Bioeng.">
        <title>Genome sequence and phenotypic characterization of Caulobacter segnis.</title>
        <authorList>
            <person name="Patel S."/>
            <person name="Fletcher B."/>
            <person name="Scott D.C."/>
            <person name="Ely B."/>
        </authorList>
    </citation>
    <scope>NUCLEOTIDE SEQUENCE [LARGE SCALE GENOMIC DNA]</scope>
    <source>
        <strain evidence="4 5">ERI-2</strain>
    </source>
</reference>
<dbReference type="CDD" id="cd00449">
    <property type="entry name" value="PLPDE_IV"/>
    <property type="match status" value="1"/>
</dbReference>
<comment type="similarity">
    <text evidence="2">Belongs to the class-IV pyridoxal-phosphate-dependent aminotransferase family.</text>
</comment>